<keyword evidence="5" id="KW-0378">Hydrolase</keyword>
<dbReference type="InterPro" id="IPR008928">
    <property type="entry name" value="6-hairpin_glycosidase_sf"/>
</dbReference>
<dbReference type="InterPro" id="IPR006311">
    <property type="entry name" value="TAT_signal"/>
</dbReference>
<dbReference type="PIRSF" id="PIRSF007663">
    <property type="entry name" value="UCP007663"/>
    <property type="match status" value="1"/>
</dbReference>
<dbReference type="InterPro" id="IPR016518">
    <property type="entry name" value="Alpha-L-fucosidase"/>
</dbReference>
<dbReference type="Proteomes" id="UP000737171">
    <property type="component" value="Unassembled WGS sequence"/>
</dbReference>
<feature type="signal peptide" evidence="1">
    <location>
        <begin position="1"/>
        <end position="29"/>
    </location>
</feature>
<dbReference type="RefSeq" id="WP_173133426.1">
    <property type="nucleotide sequence ID" value="NZ_JABRWJ010000013.1"/>
</dbReference>
<evidence type="ECO:0000313" key="5">
    <source>
        <dbReference type="EMBL" id="NRF71701.1"/>
    </source>
</evidence>
<proteinExistence type="predicted"/>
<evidence type="ECO:0000259" key="2">
    <source>
        <dbReference type="Pfam" id="PF14498"/>
    </source>
</evidence>
<dbReference type="PANTHER" id="PTHR31084">
    <property type="entry name" value="ALPHA-L-FUCOSIDASE 2"/>
    <property type="match status" value="1"/>
</dbReference>
<organism evidence="5 6">
    <name type="scientific">Pseudaquabacterium terrae</name>
    <dbReference type="NCBI Taxonomy" id="2732868"/>
    <lineage>
        <taxon>Bacteria</taxon>
        <taxon>Pseudomonadati</taxon>
        <taxon>Pseudomonadota</taxon>
        <taxon>Betaproteobacteria</taxon>
        <taxon>Burkholderiales</taxon>
        <taxon>Sphaerotilaceae</taxon>
        <taxon>Pseudaquabacterium</taxon>
    </lineage>
</organism>
<feature type="domain" description="Glycosyl hydrolase family 95 catalytic" evidence="4">
    <location>
        <begin position="339"/>
        <end position="737"/>
    </location>
</feature>
<reference evidence="5 6" key="1">
    <citation type="submission" date="2020-05" db="EMBL/GenBank/DDBJ databases">
        <title>Aquincola sp. isolate from soil.</title>
        <authorList>
            <person name="Han J."/>
            <person name="Kim D.-U."/>
        </authorList>
    </citation>
    <scope>NUCLEOTIDE SEQUENCE [LARGE SCALE GENOMIC DNA]</scope>
    <source>
        <strain evidence="5 6">S2</strain>
    </source>
</reference>
<dbReference type="PROSITE" id="PS51318">
    <property type="entry name" value="TAT"/>
    <property type="match status" value="1"/>
</dbReference>
<dbReference type="GO" id="GO:0016787">
    <property type="term" value="F:hydrolase activity"/>
    <property type="evidence" value="ECO:0007669"/>
    <property type="project" value="UniProtKB-KW"/>
</dbReference>
<gene>
    <name evidence="5" type="ORF">HLB44_32405</name>
</gene>
<protein>
    <submittedName>
        <fullName evidence="5">Glycoside hydrolase family 95 protein</fullName>
    </submittedName>
</protein>
<evidence type="ECO:0000256" key="1">
    <source>
        <dbReference type="SAM" id="SignalP"/>
    </source>
</evidence>
<feature type="domain" description="Alpha fucosidase A-like C-terminal" evidence="3">
    <location>
        <begin position="739"/>
        <end position="800"/>
    </location>
</feature>
<dbReference type="InterPro" id="IPR054363">
    <property type="entry name" value="GH95_cat"/>
</dbReference>
<feature type="domain" description="Glycosyl hydrolase family 95 N-terminal" evidence="2">
    <location>
        <begin position="43"/>
        <end position="315"/>
    </location>
</feature>
<comment type="caution">
    <text evidence="5">The sequence shown here is derived from an EMBL/GenBank/DDBJ whole genome shotgun (WGS) entry which is preliminary data.</text>
</comment>
<dbReference type="EMBL" id="JABRWJ010000013">
    <property type="protein sequence ID" value="NRF71701.1"/>
    <property type="molecule type" value="Genomic_DNA"/>
</dbReference>
<evidence type="ECO:0000259" key="3">
    <source>
        <dbReference type="Pfam" id="PF21307"/>
    </source>
</evidence>
<name>A0ABX2ESR2_9BURK</name>
<evidence type="ECO:0000259" key="4">
    <source>
        <dbReference type="Pfam" id="PF22124"/>
    </source>
</evidence>
<dbReference type="Pfam" id="PF14498">
    <property type="entry name" value="Glyco_hyd_65N_2"/>
    <property type="match status" value="1"/>
</dbReference>
<feature type="chain" id="PRO_5047544488" evidence="1">
    <location>
        <begin position="30"/>
        <end position="823"/>
    </location>
</feature>
<keyword evidence="1" id="KW-0732">Signal</keyword>
<dbReference type="PANTHER" id="PTHR31084:SF0">
    <property type="entry name" value="ALPHA-L-FUCOSIDASE 2"/>
    <property type="match status" value="1"/>
</dbReference>
<dbReference type="Pfam" id="PF21307">
    <property type="entry name" value="Glyco_hydro_95_C"/>
    <property type="match status" value="1"/>
</dbReference>
<dbReference type="Gene3D" id="1.50.10.10">
    <property type="match status" value="1"/>
</dbReference>
<sequence>MNPFDTTRRGFVASAALGSTLLSALPAWASSGAARVADDALSLWYDQPAGPWIEALPVGNARLGAMVFGRPAQERLQLNIDTLYGGGPYVQDNPAFREALPKVRQLIEQARWKEANELVSASLMGKPLKQMPFSSAGDLMLDFPGVSGAARYRRSLDLDSAVAVTSFIDGGGRHQREAFCSVPDQVAVIRLELAGEGTIDLDLGYRHADYQPYGGFGDTKHDAHGVVYVGAPWNHRESLNAEKRPGSLSIRADGSDALLIEGRNVAAFGIPGQLRYALRVQAVGDGRIEAGGDRLRVRGARRLTLLIAGDTSYVNYQDVSGDPVAAVRQRTAAAARKPYDKLRADHVRSHRALFRRLHIDLGGHEADAKPTHARIAGVPRAPDAALAALYVQYARYLLLSCSRPGSQPANLQGVWNEVLHPPWEGKYTININTEMNYWPAGPANLGECVEPLLKMVEDLAVTGARTARNSYGARGWVTHHNTDLWRATAPLDGPLWGMWPTGGAWLCTTLWEYYRYQPSPALLRRLAPLLKGASLFFLDTLVEDPKGRGLVTSPSISPENEHHPQVALCAGPAMDSQILRDLFDATLEAQSTLGDADPTFAEALRRARARLPADRIGAQGQLQEWLEDWDAIAADQQHRHVSHLYAVYPSGQVNVRDTPGLVQAARVTLNARGDESTGWATAWRLALWARLGDGERAYKILQGLLGPQRTYPNMFDAHPPFQIDGNFGGAAGILEMIVQSWGGEVHLLAALPRAWPQGRLHGVRAHGGLELDVDWLGGQLDRLRLRGPARAAVALRYRGQLLKLTLDGRGRARVAAADFKAPA</sequence>
<accession>A0ABX2ESR2</accession>
<keyword evidence="6" id="KW-1185">Reference proteome</keyword>
<dbReference type="Pfam" id="PF22124">
    <property type="entry name" value="Glyco_hydro_95_cat"/>
    <property type="match status" value="1"/>
</dbReference>
<dbReference type="SUPFAM" id="SSF48208">
    <property type="entry name" value="Six-hairpin glycosidases"/>
    <property type="match status" value="1"/>
</dbReference>
<dbReference type="InterPro" id="IPR049053">
    <property type="entry name" value="AFCA-like_C"/>
</dbReference>
<dbReference type="InterPro" id="IPR012341">
    <property type="entry name" value="6hp_glycosidase-like_sf"/>
</dbReference>
<dbReference type="InterPro" id="IPR027414">
    <property type="entry name" value="GH95_N_dom"/>
</dbReference>
<evidence type="ECO:0000313" key="6">
    <source>
        <dbReference type="Proteomes" id="UP000737171"/>
    </source>
</evidence>